<keyword evidence="5" id="KW-1015">Disulfide bond</keyword>
<evidence type="ECO:0000256" key="5">
    <source>
        <dbReference type="ARBA" id="ARBA00023157"/>
    </source>
</evidence>
<evidence type="ECO:0000259" key="7">
    <source>
        <dbReference type="PROSITE" id="PS51324"/>
    </source>
</evidence>
<evidence type="ECO:0000256" key="6">
    <source>
        <dbReference type="RuleBase" id="RU371123"/>
    </source>
</evidence>
<dbReference type="InterPro" id="IPR036774">
    <property type="entry name" value="ERV/ALR_sulphydryl_oxid_sf"/>
</dbReference>
<dbReference type="GO" id="GO:0016971">
    <property type="term" value="F:flavin-dependent sulfhydryl oxidase activity"/>
    <property type="evidence" value="ECO:0007669"/>
    <property type="project" value="InterPro"/>
</dbReference>
<dbReference type="EMBL" id="OD039877">
    <property type="protein sequence ID" value="CAD7420933.1"/>
    <property type="molecule type" value="Genomic_DNA"/>
</dbReference>
<evidence type="ECO:0000256" key="2">
    <source>
        <dbReference type="ARBA" id="ARBA00022630"/>
    </source>
</evidence>
<evidence type="ECO:0000256" key="1">
    <source>
        <dbReference type="ARBA" id="ARBA00001974"/>
    </source>
</evidence>
<dbReference type="GO" id="GO:0050660">
    <property type="term" value="F:flavin adenine dinucleotide binding"/>
    <property type="evidence" value="ECO:0007669"/>
    <property type="project" value="TreeGrafter"/>
</dbReference>
<feature type="domain" description="ERV/ALR sulfhydryl oxidase" evidence="7">
    <location>
        <begin position="1"/>
        <end position="40"/>
    </location>
</feature>
<evidence type="ECO:0000313" key="8">
    <source>
        <dbReference type="EMBL" id="CAD7420933.1"/>
    </source>
</evidence>
<dbReference type="InterPro" id="IPR017905">
    <property type="entry name" value="ERV/ALR_sulphydryl_oxidase"/>
</dbReference>
<proteinExistence type="predicted"/>
<comment type="cofactor">
    <cofactor evidence="1 6">
        <name>FAD</name>
        <dbReference type="ChEBI" id="CHEBI:57692"/>
    </cofactor>
</comment>
<dbReference type="EC" id="1.8.3.2" evidence="6"/>
<organism evidence="8">
    <name type="scientific">Timema poppense</name>
    <name type="common">Walking stick</name>
    <dbReference type="NCBI Taxonomy" id="170557"/>
    <lineage>
        <taxon>Eukaryota</taxon>
        <taxon>Metazoa</taxon>
        <taxon>Ecdysozoa</taxon>
        <taxon>Arthropoda</taxon>
        <taxon>Hexapoda</taxon>
        <taxon>Insecta</taxon>
        <taxon>Pterygota</taxon>
        <taxon>Neoptera</taxon>
        <taxon>Polyneoptera</taxon>
        <taxon>Phasmatodea</taxon>
        <taxon>Timematodea</taxon>
        <taxon>Timematoidea</taxon>
        <taxon>Timematidae</taxon>
        <taxon>Timema</taxon>
    </lineage>
</organism>
<comment type="catalytic activity">
    <reaction evidence="6">
        <text>2 R'C(R)SH + O2 = R'C(R)S-S(R)CR' + H2O2</text>
        <dbReference type="Rhea" id="RHEA:17357"/>
        <dbReference type="ChEBI" id="CHEBI:15379"/>
        <dbReference type="ChEBI" id="CHEBI:16240"/>
        <dbReference type="ChEBI" id="CHEBI:16520"/>
        <dbReference type="ChEBI" id="CHEBI:17412"/>
        <dbReference type="EC" id="1.8.3.2"/>
    </reaction>
</comment>
<name>A0A7R9HG73_TIMPO</name>
<keyword evidence="4 6" id="KW-0560">Oxidoreductase</keyword>
<keyword evidence="3 6" id="KW-0274">FAD</keyword>
<dbReference type="Pfam" id="PF04777">
    <property type="entry name" value="Evr1_Alr"/>
    <property type="match status" value="1"/>
</dbReference>
<dbReference type="PROSITE" id="PS51324">
    <property type="entry name" value="ERV_ALR"/>
    <property type="match status" value="1"/>
</dbReference>
<evidence type="ECO:0000256" key="4">
    <source>
        <dbReference type="ARBA" id="ARBA00023002"/>
    </source>
</evidence>
<gene>
    <name evidence="8" type="ORF">TPSB3V08_LOCUS14348</name>
</gene>
<dbReference type="InterPro" id="IPR039799">
    <property type="entry name" value="ALR/ERV"/>
</dbReference>
<protein>
    <recommendedName>
        <fullName evidence="6">Sulfhydryl oxidase</fullName>
        <ecNumber evidence="6">1.8.3.2</ecNumber>
    </recommendedName>
</protein>
<sequence>MAAYYPEKPSLYQENDVKQFFSTFSRLYPCSFCAEDFQKL</sequence>
<evidence type="ECO:0000256" key="3">
    <source>
        <dbReference type="ARBA" id="ARBA00022827"/>
    </source>
</evidence>
<keyword evidence="2 6" id="KW-0285">Flavoprotein</keyword>
<dbReference type="GO" id="GO:0005739">
    <property type="term" value="C:mitochondrion"/>
    <property type="evidence" value="ECO:0007669"/>
    <property type="project" value="TreeGrafter"/>
</dbReference>
<dbReference type="AlphaFoldDB" id="A0A7R9HG73"/>
<dbReference type="Gene3D" id="1.20.120.310">
    <property type="entry name" value="ERV/ALR sulfhydryl oxidase domain"/>
    <property type="match status" value="1"/>
</dbReference>
<reference evidence="8" key="1">
    <citation type="submission" date="2020-11" db="EMBL/GenBank/DDBJ databases">
        <authorList>
            <person name="Tran Van P."/>
        </authorList>
    </citation>
    <scope>NUCLEOTIDE SEQUENCE</scope>
</reference>
<dbReference type="PANTHER" id="PTHR12645:SF0">
    <property type="entry name" value="FAD-LINKED SULFHYDRYL OXIDASE ALR"/>
    <property type="match status" value="1"/>
</dbReference>
<dbReference type="SUPFAM" id="SSF69000">
    <property type="entry name" value="FAD-dependent thiol oxidase"/>
    <property type="match status" value="1"/>
</dbReference>
<dbReference type="PANTHER" id="PTHR12645">
    <property type="entry name" value="ALR/ERV"/>
    <property type="match status" value="1"/>
</dbReference>
<accession>A0A7R9HG73</accession>